<dbReference type="EMBL" id="BARW01009757">
    <property type="protein sequence ID" value="GAI84239.1"/>
    <property type="molecule type" value="Genomic_DNA"/>
</dbReference>
<dbReference type="AlphaFoldDB" id="X1TW16"/>
<protein>
    <submittedName>
        <fullName evidence="1">Uncharacterized protein</fullName>
    </submittedName>
</protein>
<name>X1TW16_9ZZZZ</name>
<sequence length="60" mass="7418">MPSEIEIINYFTSKSGKVMKWKEEKTRKTQYKNYKKLCIELELIIEIKMRLFITLIIYWL</sequence>
<gene>
    <name evidence="1" type="ORF">S12H4_19496</name>
</gene>
<proteinExistence type="predicted"/>
<comment type="caution">
    <text evidence="1">The sequence shown here is derived from an EMBL/GenBank/DDBJ whole genome shotgun (WGS) entry which is preliminary data.</text>
</comment>
<evidence type="ECO:0000313" key="1">
    <source>
        <dbReference type="EMBL" id="GAI84239.1"/>
    </source>
</evidence>
<reference evidence="1" key="1">
    <citation type="journal article" date="2014" name="Front. Microbiol.">
        <title>High frequency of phylogenetically diverse reductive dehalogenase-homologous genes in deep subseafloor sedimentary metagenomes.</title>
        <authorList>
            <person name="Kawai M."/>
            <person name="Futagami T."/>
            <person name="Toyoda A."/>
            <person name="Takaki Y."/>
            <person name="Nishi S."/>
            <person name="Hori S."/>
            <person name="Arai W."/>
            <person name="Tsubouchi T."/>
            <person name="Morono Y."/>
            <person name="Uchiyama I."/>
            <person name="Ito T."/>
            <person name="Fujiyama A."/>
            <person name="Inagaki F."/>
            <person name="Takami H."/>
        </authorList>
    </citation>
    <scope>NUCLEOTIDE SEQUENCE</scope>
    <source>
        <strain evidence="1">Expedition CK06-06</strain>
    </source>
</reference>
<organism evidence="1">
    <name type="scientific">marine sediment metagenome</name>
    <dbReference type="NCBI Taxonomy" id="412755"/>
    <lineage>
        <taxon>unclassified sequences</taxon>
        <taxon>metagenomes</taxon>
        <taxon>ecological metagenomes</taxon>
    </lineage>
</organism>
<accession>X1TW16</accession>